<accession>A0ABT2TDY2</accession>
<keyword evidence="1" id="KW-0805">Transcription regulation</keyword>
<dbReference type="PROSITE" id="PS01124">
    <property type="entry name" value="HTH_ARAC_FAMILY_2"/>
    <property type="match status" value="1"/>
</dbReference>
<dbReference type="Pfam" id="PF02311">
    <property type="entry name" value="AraC_binding"/>
    <property type="match status" value="1"/>
</dbReference>
<keyword evidence="6" id="KW-1185">Reference proteome</keyword>
<dbReference type="PRINTS" id="PR00032">
    <property type="entry name" value="HTHARAC"/>
</dbReference>
<dbReference type="RefSeq" id="WP_267304244.1">
    <property type="nucleotide sequence ID" value="NZ_JAOQJX010000023.1"/>
</dbReference>
<dbReference type="Gene3D" id="2.60.120.10">
    <property type="entry name" value="Jelly Rolls"/>
    <property type="match status" value="1"/>
</dbReference>
<dbReference type="Pfam" id="PF12833">
    <property type="entry name" value="HTH_18"/>
    <property type="match status" value="1"/>
</dbReference>
<dbReference type="Proteomes" id="UP001652394">
    <property type="component" value="Unassembled WGS sequence"/>
</dbReference>
<evidence type="ECO:0000313" key="6">
    <source>
        <dbReference type="Proteomes" id="UP001652394"/>
    </source>
</evidence>
<evidence type="ECO:0000256" key="2">
    <source>
        <dbReference type="ARBA" id="ARBA00023125"/>
    </source>
</evidence>
<sequence>MSYQYHSIKNTTIQIPQICLRSVSFSKDDSDWGSILHTHGFTELFLVVNGKGNFLFKDSIYPIKSGDLIIIPPYVGHIEQSLKDTPLEYYVLGIDGIIFTKKGEQTAEQIFFHLKNKAVFTDLFSQILREARRNEYGADAICQHLLKILIVKITRLQNLVPLPVQNTHIAKECAYIKQYLDSHYSDRITLNTLARLTHMNKYYIARSFTKYVGIPPIQYLNLRRLDAACMLLKDTDHSLSNIASIAGFSSQTYFSQAFRNQYGIAPLRYRYLHSWTAPTSDR</sequence>
<protein>
    <submittedName>
        <fullName evidence="5">AraC family transcriptional regulator</fullName>
    </submittedName>
</protein>
<dbReference type="InterPro" id="IPR020449">
    <property type="entry name" value="Tscrpt_reg_AraC-type_HTH"/>
</dbReference>
<dbReference type="InterPro" id="IPR018060">
    <property type="entry name" value="HTH_AraC"/>
</dbReference>
<comment type="caution">
    <text evidence="5">The sequence shown here is derived from an EMBL/GenBank/DDBJ whole genome shotgun (WGS) entry which is preliminary data.</text>
</comment>
<dbReference type="PROSITE" id="PS00041">
    <property type="entry name" value="HTH_ARAC_FAMILY_1"/>
    <property type="match status" value="1"/>
</dbReference>
<dbReference type="InterPro" id="IPR009057">
    <property type="entry name" value="Homeodomain-like_sf"/>
</dbReference>
<reference evidence="5 6" key="1">
    <citation type="journal article" date="2021" name="ISME Commun">
        <title>Automated analysis of genomic sequences facilitates high-throughput and comprehensive description of bacteria.</title>
        <authorList>
            <person name="Hitch T.C.A."/>
        </authorList>
    </citation>
    <scope>NUCLEOTIDE SEQUENCE [LARGE SCALE GENOMIC DNA]</scope>
    <source>
        <strain evidence="5 6">H2_18</strain>
    </source>
</reference>
<dbReference type="InterPro" id="IPR037923">
    <property type="entry name" value="HTH-like"/>
</dbReference>
<dbReference type="SMART" id="SM00342">
    <property type="entry name" value="HTH_ARAC"/>
    <property type="match status" value="1"/>
</dbReference>
<keyword evidence="2" id="KW-0238">DNA-binding</keyword>
<dbReference type="EMBL" id="JAOQJX010000023">
    <property type="protein sequence ID" value="MCU6748441.1"/>
    <property type="molecule type" value="Genomic_DNA"/>
</dbReference>
<name>A0ABT2TDY2_9FIRM</name>
<dbReference type="PANTHER" id="PTHR43280:SF2">
    <property type="entry name" value="HTH-TYPE TRANSCRIPTIONAL REGULATOR EXSA"/>
    <property type="match status" value="1"/>
</dbReference>
<dbReference type="SUPFAM" id="SSF51215">
    <property type="entry name" value="Regulatory protein AraC"/>
    <property type="match status" value="1"/>
</dbReference>
<dbReference type="Gene3D" id="1.10.10.60">
    <property type="entry name" value="Homeodomain-like"/>
    <property type="match status" value="2"/>
</dbReference>
<organism evidence="5 6">
    <name type="scientific">Faecalicatena acetigenes</name>
    <dbReference type="NCBI Taxonomy" id="2981790"/>
    <lineage>
        <taxon>Bacteria</taxon>
        <taxon>Bacillati</taxon>
        <taxon>Bacillota</taxon>
        <taxon>Clostridia</taxon>
        <taxon>Lachnospirales</taxon>
        <taxon>Lachnospiraceae</taxon>
        <taxon>Faecalicatena</taxon>
    </lineage>
</organism>
<dbReference type="InterPro" id="IPR003313">
    <property type="entry name" value="AraC-bd"/>
</dbReference>
<dbReference type="InterPro" id="IPR018062">
    <property type="entry name" value="HTH_AraC-typ_CS"/>
</dbReference>
<proteinExistence type="predicted"/>
<keyword evidence="3" id="KW-0804">Transcription</keyword>
<gene>
    <name evidence="5" type="ORF">OCV51_12375</name>
</gene>
<dbReference type="InterPro" id="IPR014710">
    <property type="entry name" value="RmlC-like_jellyroll"/>
</dbReference>
<feature type="domain" description="HTH araC/xylS-type" evidence="4">
    <location>
        <begin position="174"/>
        <end position="272"/>
    </location>
</feature>
<dbReference type="SUPFAM" id="SSF46689">
    <property type="entry name" value="Homeodomain-like"/>
    <property type="match status" value="2"/>
</dbReference>
<evidence type="ECO:0000256" key="1">
    <source>
        <dbReference type="ARBA" id="ARBA00023015"/>
    </source>
</evidence>
<evidence type="ECO:0000259" key="4">
    <source>
        <dbReference type="PROSITE" id="PS01124"/>
    </source>
</evidence>
<evidence type="ECO:0000256" key="3">
    <source>
        <dbReference type="ARBA" id="ARBA00023163"/>
    </source>
</evidence>
<evidence type="ECO:0000313" key="5">
    <source>
        <dbReference type="EMBL" id="MCU6748441.1"/>
    </source>
</evidence>
<dbReference type="PANTHER" id="PTHR43280">
    <property type="entry name" value="ARAC-FAMILY TRANSCRIPTIONAL REGULATOR"/>
    <property type="match status" value="1"/>
</dbReference>